<protein>
    <recommendedName>
        <fullName evidence="4">Pentatricopeptide repeat-containing protein</fullName>
    </recommendedName>
</protein>
<dbReference type="InParanoid" id="D3B9J4"/>
<reference evidence="2 3" key="1">
    <citation type="journal article" date="2011" name="Genome Res.">
        <title>Phylogeny-wide analysis of social amoeba genomes highlights ancient origins for complex intercellular communication.</title>
        <authorList>
            <person name="Heidel A.J."/>
            <person name="Lawal H.M."/>
            <person name="Felder M."/>
            <person name="Schilde C."/>
            <person name="Helps N.R."/>
            <person name="Tunggal B."/>
            <person name="Rivero F."/>
            <person name="John U."/>
            <person name="Schleicher M."/>
            <person name="Eichinger L."/>
            <person name="Platzer M."/>
            <person name="Noegel A.A."/>
            <person name="Schaap P."/>
            <person name="Gloeckner G."/>
        </authorList>
    </citation>
    <scope>NUCLEOTIDE SEQUENCE [LARGE SCALE GENOMIC DNA]</scope>
    <source>
        <strain evidence="3">ATCC 26659 / Pp 5 / PN500</strain>
    </source>
</reference>
<evidence type="ECO:0008006" key="4">
    <source>
        <dbReference type="Google" id="ProtNLM"/>
    </source>
</evidence>
<dbReference type="Proteomes" id="UP000001396">
    <property type="component" value="Unassembled WGS sequence"/>
</dbReference>
<feature type="repeat" description="PPR" evidence="1">
    <location>
        <begin position="201"/>
        <end position="235"/>
    </location>
</feature>
<dbReference type="Gene3D" id="1.25.40.10">
    <property type="entry name" value="Tetratricopeptide repeat domain"/>
    <property type="match status" value="1"/>
</dbReference>
<gene>
    <name evidence="2" type="ORF">PPL_05138</name>
</gene>
<dbReference type="PROSITE" id="PS51375">
    <property type="entry name" value="PPR"/>
    <property type="match status" value="1"/>
</dbReference>
<evidence type="ECO:0000313" key="2">
    <source>
        <dbReference type="EMBL" id="EFA81906.1"/>
    </source>
</evidence>
<dbReference type="InterPro" id="IPR011990">
    <property type="entry name" value="TPR-like_helical_dom_sf"/>
</dbReference>
<evidence type="ECO:0000256" key="1">
    <source>
        <dbReference type="PROSITE-ProRule" id="PRU00708"/>
    </source>
</evidence>
<comment type="caution">
    <text evidence="2">The sequence shown here is derived from an EMBL/GenBank/DDBJ whole genome shotgun (WGS) entry which is preliminary data.</text>
</comment>
<dbReference type="EMBL" id="ADBJ01000022">
    <property type="protein sequence ID" value="EFA81906.1"/>
    <property type="molecule type" value="Genomic_DNA"/>
</dbReference>
<dbReference type="InterPro" id="IPR002885">
    <property type="entry name" value="PPR_rpt"/>
</dbReference>
<organism evidence="2 3">
    <name type="scientific">Heterostelium pallidum (strain ATCC 26659 / Pp 5 / PN500)</name>
    <name type="common">Cellular slime mold</name>
    <name type="synonym">Polysphondylium pallidum</name>
    <dbReference type="NCBI Taxonomy" id="670386"/>
    <lineage>
        <taxon>Eukaryota</taxon>
        <taxon>Amoebozoa</taxon>
        <taxon>Evosea</taxon>
        <taxon>Eumycetozoa</taxon>
        <taxon>Dictyostelia</taxon>
        <taxon>Acytosteliales</taxon>
        <taxon>Acytosteliaceae</taxon>
        <taxon>Heterostelium</taxon>
    </lineage>
</organism>
<dbReference type="GeneID" id="31360624"/>
<sequence>MISISQHSRRLIYRLLSQQPSCYYNYHYHVSSNNNTTRNYYSTKKLSDLDQMVLLDNERLNQSKRQQQNTNDDDIIINSFQSKGLNLKELIENSRSDSQLLSKSLRQIETSLETEEYEYLFKTLSKNHRIIDLVYLLFRYDIDNHGIRQSLFRMLFTSFNGCCDLLSDDHQNGGAMSGQNLLLESIESIVRLSKIKEFQIDLDIYNSLLEIYVKCGRNDLVIQTLETMKLSLIKPTFDTYIIVASSLNQEQTSQLMQQIKPQSSSSNKPSINSYQLLNDSFDKLLKTIEDKENEK</sequence>
<evidence type="ECO:0000313" key="3">
    <source>
        <dbReference type="Proteomes" id="UP000001396"/>
    </source>
</evidence>
<dbReference type="AlphaFoldDB" id="D3B9J4"/>
<accession>D3B9J4</accession>
<proteinExistence type="predicted"/>
<dbReference type="Pfam" id="PF13812">
    <property type="entry name" value="PPR_3"/>
    <property type="match status" value="1"/>
</dbReference>
<name>D3B9J4_HETP5</name>
<keyword evidence="3" id="KW-1185">Reference proteome</keyword>
<dbReference type="RefSeq" id="XP_020434023.1">
    <property type="nucleotide sequence ID" value="XM_020576034.1"/>
</dbReference>